<dbReference type="GO" id="GO:0000160">
    <property type="term" value="P:phosphorelay signal transduction system"/>
    <property type="evidence" value="ECO:0007669"/>
    <property type="project" value="InterPro"/>
</dbReference>
<dbReference type="GO" id="GO:0006355">
    <property type="term" value="P:regulation of DNA-templated transcription"/>
    <property type="evidence" value="ECO:0007669"/>
    <property type="project" value="InterPro"/>
</dbReference>
<dbReference type="RefSeq" id="WP_168989048.1">
    <property type="nucleotide sequence ID" value="NZ_CAWPHM010000017.1"/>
</dbReference>
<keyword evidence="9" id="KW-1185">Reference proteome</keyword>
<dbReference type="PRINTS" id="PR00038">
    <property type="entry name" value="HTHLUXR"/>
</dbReference>
<dbReference type="PANTHER" id="PTHR43214">
    <property type="entry name" value="TWO-COMPONENT RESPONSE REGULATOR"/>
    <property type="match status" value="1"/>
</dbReference>
<keyword evidence="3" id="KW-0238">DNA-binding</keyword>
<dbReference type="GO" id="GO:0003677">
    <property type="term" value="F:DNA binding"/>
    <property type="evidence" value="ECO:0007669"/>
    <property type="project" value="UniProtKB-KW"/>
</dbReference>
<evidence type="ECO:0000256" key="1">
    <source>
        <dbReference type="ARBA" id="ARBA00022553"/>
    </source>
</evidence>
<dbReference type="InterPro" id="IPR001789">
    <property type="entry name" value="Sig_transdc_resp-reg_receiver"/>
</dbReference>
<sequence>MIRVVVADDHSIVRQGLSRVIALASDIELVGEARDGWETLELARKGGFDLLLTDMSMPGPNGPELVKRVRSEKPELPILVLSMHGESQIASRAIKAGASGYLTKDSDPEMLLDAIRRCASGGHFIEPELASRLVFEGGSASTGGSHTRLSDREFQIFLLLAQGVGVNEIAEKMNISPKTVSTHKFRLMQKMSFESLSELVRYALKHELIES</sequence>
<comment type="caution">
    <text evidence="8">The sequence shown here is derived from an EMBL/GenBank/DDBJ whole genome shotgun (WGS) entry which is preliminary data.</text>
</comment>
<dbReference type="PANTHER" id="PTHR43214:SF41">
    <property type="entry name" value="NITRATE_NITRITE RESPONSE REGULATOR PROTEIN NARP"/>
    <property type="match status" value="1"/>
</dbReference>
<evidence type="ECO:0000259" key="7">
    <source>
        <dbReference type="PROSITE" id="PS50110"/>
    </source>
</evidence>
<dbReference type="PROSITE" id="PS50110">
    <property type="entry name" value="RESPONSE_REGULATORY"/>
    <property type="match status" value="1"/>
</dbReference>
<dbReference type="PROSITE" id="PS00622">
    <property type="entry name" value="HTH_LUXR_1"/>
    <property type="match status" value="1"/>
</dbReference>
<dbReference type="CDD" id="cd17535">
    <property type="entry name" value="REC_NarL-like"/>
    <property type="match status" value="1"/>
</dbReference>
<name>A0A972JAV2_9RHOO</name>
<keyword evidence="4" id="KW-0804">Transcription</keyword>
<evidence type="ECO:0000256" key="3">
    <source>
        <dbReference type="ARBA" id="ARBA00023125"/>
    </source>
</evidence>
<dbReference type="Proteomes" id="UP000599523">
    <property type="component" value="Unassembled WGS sequence"/>
</dbReference>
<dbReference type="InterPro" id="IPR000792">
    <property type="entry name" value="Tscrpt_reg_LuxR_C"/>
</dbReference>
<evidence type="ECO:0000313" key="8">
    <source>
        <dbReference type="EMBL" id="NMG04375.1"/>
    </source>
</evidence>
<organism evidence="8 9">
    <name type="scientific">Azoarcus taiwanensis</name>
    <dbReference type="NCBI Taxonomy" id="666964"/>
    <lineage>
        <taxon>Bacteria</taxon>
        <taxon>Pseudomonadati</taxon>
        <taxon>Pseudomonadota</taxon>
        <taxon>Betaproteobacteria</taxon>
        <taxon>Rhodocyclales</taxon>
        <taxon>Zoogloeaceae</taxon>
        <taxon>Azoarcus</taxon>
    </lineage>
</organism>
<keyword evidence="1 5" id="KW-0597">Phosphoprotein</keyword>
<dbReference type="SUPFAM" id="SSF46894">
    <property type="entry name" value="C-terminal effector domain of the bipartite response regulators"/>
    <property type="match status" value="1"/>
</dbReference>
<dbReference type="SMART" id="SM00421">
    <property type="entry name" value="HTH_LUXR"/>
    <property type="match status" value="1"/>
</dbReference>
<evidence type="ECO:0000313" key="9">
    <source>
        <dbReference type="Proteomes" id="UP000599523"/>
    </source>
</evidence>
<feature type="domain" description="HTH luxR-type" evidence="6">
    <location>
        <begin position="142"/>
        <end position="207"/>
    </location>
</feature>
<dbReference type="SUPFAM" id="SSF52172">
    <property type="entry name" value="CheY-like"/>
    <property type="match status" value="1"/>
</dbReference>
<dbReference type="Gene3D" id="3.40.50.2300">
    <property type="match status" value="1"/>
</dbReference>
<reference evidence="8" key="1">
    <citation type="submission" date="2019-12" db="EMBL/GenBank/DDBJ databases">
        <title>Comparative genomics gives insights into the taxonomy of the Azoarcus-Aromatoleum group and reveals separate origins of nif in the plant-associated Azoarcus and non-plant-associated Aromatoleum sub-groups.</title>
        <authorList>
            <person name="Lafos M."/>
            <person name="Maluk M."/>
            <person name="Batista M."/>
            <person name="Junghare M."/>
            <person name="Carmona M."/>
            <person name="Faoro H."/>
            <person name="Cruz L.M."/>
            <person name="Battistoni F."/>
            <person name="De Souza E."/>
            <person name="Pedrosa F."/>
            <person name="Chen W.-M."/>
            <person name="Poole P.S."/>
            <person name="Dixon R.A."/>
            <person name="James E.K."/>
        </authorList>
    </citation>
    <scope>NUCLEOTIDE SEQUENCE</scope>
    <source>
        <strain evidence="8">NSC3</strain>
    </source>
</reference>
<dbReference type="InterPro" id="IPR016032">
    <property type="entry name" value="Sig_transdc_resp-reg_C-effctor"/>
</dbReference>
<dbReference type="InterPro" id="IPR039420">
    <property type="entry name" value="WalR-like"/>
</dbReference>
<dbReference type="SMART" id="SM00448">
    <property type="entry name" value="REC"/>
    <property type="match status" value="1"/>
</dbReference>
<dbReference type="InterPro" id="IPR058245">
    <property type="entry name" value="NreC/VraR/RcsB-like_REC"/>
</dbReference>
<dbReference type="AlphaFoldDB" id="A0A972JAV2"/>
<dbReference type="Pfam" id="PF00072">
    <property type="entry name" value="Response_reg"/>
    <property type="match status" value="1"/>
</dbReference>
<keyword evidence="2" id="KW-0805">Transcription regulation</keyword>
<dbReference type="EMBL" id="WTVM01000115">
    <property type="protein sequence ID" value="NMG04375.1"/>
    <property type="molecule type" value="Genomic_DNA"/>
</dbReference>
<feature type="domain" description="Response regulatory" evidence="7">
    <location>
        <begin position="3"/>
        <end position="119"/>
    </location>
</feature>
<gene>
    <name evidence="8" type="ORF">GPA21_15565</name>
</gene>
<accession>A0A972JAV2</accession>
<dbReference type="PROSITE" id="PS50043">
    <property type="entry name" value="HTH_LUXR_2"/>
    <property type="match status" value="1"/>
</dbReference>
<evidence type="ECO:0000259" key="6">
    <source>
        <dbReference type="PROSITE" id="PS50043"/>
    </source>
</evidence>
<protein>
    <submittedName>
        <fullName evidence="8">Response regulator</fullName>
    </submittedName>
</protein>
<evidence type="ECO:0000256" key="4">
    <source>
        <dbReference type="ARBA" id="ARBA00023163"/>
    </source>
</evidence>
<dbReference type="Pfam" id="PF00196">
    <property type="entry name" value="GerE"/>
    <property type="match status" value="1"/>
</dbReference>
<evidence type="ECO:0000256" key="5">
    <source>
        <dbReference type="PROSITE-ProRule" id="PRU00169"/>
    </source>
</evidence>
<evidence type="ECO:0000256" key="2">
    <source>
        <dbReference type="ARBA" id="ARBA00023015"/>
    </source>
</evidence>
<feature type="modified residue" description="4-aspartylphosphate" evidence="5">
    <location>
        <position position="54"/>
    </location>
</feature>
<dbReference type="InterPro" id="IPR011006">
    <property type="entry name" value="CheY-like_superfamily"/>
</dbReference>
<proteinExistence type="predicted"/>
<dbReference type="CDD" id="cd06170">
    <property type="entry name" value="LuxR_C_like"/>
    <property type="match status" value="1"/>
</dbReference>